<dbReference type="HOGENOM" id="CLU_2851269_0_0_1"/>
<evidence type="ECO:0000313" key="2">
    <source>
        <dbReference type="EMBL" id="ELU44812.1"/>
    </source>
</evidence>
<sequence length="65" mass="7496">MRINGGKQHQSNDPKVSRKPIPKTGKGRLYPLKERLCPNNEVLILHEFDSLPTITSKDWWRADLA</sequence>
<dbReference type="EMBL" id="AFRT01000271">
    <property type="protein sequence ID" value="ELU44812.1"/>
    <property type="molecule type" value="Genomic_DNA"/>
</dbReference>
<keyword evidence="3" id="KW-1185">Reference proteome</keyword>
<comment type="caution">
    <text evidence="2">The sequence shown here is derived from an EMBL/GenBank/DDBJ whole genome shotgun (WGS) entry which is preliminary data.</text>
</comment>
<feature type="region of interest" description="Disordered" evidence="1">
    <location>
        <begin position="1"/>
        <end position="30"/>
    </location>
</feature>
<organism evidence="2 3">
    <name type="scientific">Thanatephorus cucumeris (strain AG1-IA)</name>
    <name type="common">Rice sheath blight fungus</name>
    <name type="synonym">Rhizoctonia solani</name>
    <dbReference type="NCBI Taxonomy" id="983506"/>
    <lineage>
        <taxon>Eukaryota</taxon>
        <taxon>Fungi</taxon>
        <taxon>Dikarya</taxon>
        <taxon>Basidiomycota</taxon>
        <taxon>Agaricomycotina</taxon>
        <taxon>Agaricomycetes</taxon>
        <taxon>Cantharellales</taxon>
        <taxon>Ceratobasidiaceae</taxon>
        <taxon>Rhizoctonia</taxon>
        <taxon>Rhizoctonia solani AG-1</taxon>
    </lineage>
</organism>
<dbReference type="AlphaFoldDB" id="L8X6V2"/>
<dbReference type="Proteomes" id="UP000011668">
    <property type="component" value="Unassembled WGS sequence"/>
</dbReference>
<proteinExistence type="predicted"/>
<gene>
    <name evidence="2" type="ORF">AG1IA_01160</name>
</gene>
<reference evidence="2 3" key="1">
    <citation type="journal article" date="2013" name="Nat. Commun.">
        <title>The evolution and pathogenic mechanisms of the rice sheath blight pathogen.</title>
        <authorList>
            <person name="Zheng A."/>
            <person name="Lin R."/>
            <person name="Xu L."/>
            <person name="Qin P."/>
            <person name="Tang C."/>
            <person name="Ai P."/>
            <person name="Zhang D."/>
            <person name="Liu Y."/>
            <person name="Sun Z."/>
            <person name="Feng H."/>
            <person name="Wang Y."/>
            <person name="Chen Y."/>
            <person name="Liang X."/>
            <person name="Fu R."/>
            <person name="Li Q."/>
            <person name="Zhang J."/>
            <person name="Yu X."/>
            <person name="Xie Z."/>
            <person name="Ding L."/>
            <person name="Guan P."/>
            <person name="Tang J."/>
            <person name="Liang Y."/>
            <person name="Wang S."/>
            <person name="Deng Q."/>
            <person name="Li S."/>
            <person name="Zhu J."/>
            <person name="Wang L."/>
            <person name="Liu H."/>
            <person name="Li P."/>
        </authorList>
    </citation>
    <scope>NUCLEOTIDE SEQUENCE [LARGE SCALE GENOMIC DNA]</scope>
    <source>
        <strain evidence="3">AG-1 IA</strain>
    </source>
</reference>
<protein>
    <submittedName>
        <fullName evidence="2">Uncharacterized protein</fullName>
    </submittedName>
</protein>
<name>L8X6V2_THACA</name>
<dbReference type="OrthoDB" id="10483323at2759"/>
<accession>L8X6V2</accession>
<evidence type="ECO:0000313" key="3">
    <source>
        <dbReference type="Proteomes" id="UP000011668"/>
    </source>
</evidence>
<evidence type="ECO:0000256" key="1">
    <source>
        <dbReference type="SAM" id="MobiDB-lite"/>
    </source>
</evidence>